<dbReference type="InterPro" id="IPR003856">
    <property type="entry name" value="LPS_length_determ_N"/>
</dbReference>
<dbReference type="GO" id="GO:0004713">
    <property type="term" value="F:protein tyrosine kinase activity"/>
    <property type="evidence" value="ECO:0007669"/>
    <property type="project" value="TreeGrafter"/>
</dbReference>
<keyword evidence="4 7" id="KW-1133">Transmembrane helix</keyword>
<proteinExistence type="predicted"/>
<evidence type="ECO:0000256" key="2">
    <source>
        <dbReference type="ARBA" id="ARBA00022475"/>
    </source>
</evidence>
<protein>
    <submittedName>
        <fullName evidence="9">Lipopolysaccharide biosynthesis protein</fullName>
    </submittedName>
</protein>
<dbReference type="RefSeq" id="WP_037265578.1">
    <property type="nucleotide sequence ID" value="NZ_JALZ01000032.1"/>
</dbReference>
<organism evidence="9 10">
    <name type="scientific">Roseivivax halodurans JCM 10272</name>
    <dbReference type="NCBI Taxonomy" id="1449350"/>
    <lineage>
        <taxon>Bacteria</taxon>
        <taxon>Pseudomonadati</taxon>
        <taxon>Pseudomonadota</taxon>
        <taxon>Alphaproteobacteria</taxon>
        <taxon>Rhodobacterales</taxon>
        <taxon>Roseobacteraceae</taxon>
        <taxon>Roseivivax</taxon>
    </lineage>
</organism>
<evidence type="ECO:0000256" key="7">
    <source>
        <dbReference type="SAM" id="Phobius"/>
    </source>
</evidence>
<comment type="subcellular location">
    <subcellularLocation>
        <location evidence="1">Cell membrane</location>
        <topology evidence="1">Multi-pass membrane protein</topology>
    </subcellularLocation>
</comment>
<keyword evidence="6" id="KW-0175">Coiled coil</keyword>
<evidence type="ECO:0000313" key="10">
    <source>
        <dbReference type="Proteomes" id="UP000022447"/>
    </source>
</evidence>
<name>X7EDL7_9RHOB</name>
<dbReference type="Pfam" id="PF02706">
    <property type="entry name" value="Wzz"/>
    <property type="match status" value="1"/>
</dbReference>
<evidence type="ECO:0000256" key="5">
    <source>
        <dbReference type="ARBA" id="ARBA00023136"/>
    </source>
</evidence>
<dbReference type="STRING" id="1449350.OCH239_12660"/>
<evidence type="ECO:0000256" key="6">
    <source>
        <dbReference type="SAM" id="Coils"/>
    </source>
</evidence>
<keyword evidence="3 7" id="KW-0812">Transmembrane</keyword>
<dbReference type="PANTHER" id="PTHR32309:SF13">
    <property type="entry name" value="FERRIC ENTEROBACTIN TRANSPORT PROTEIN FEPE"/>
    <property type="match status" value="1"/>
</dbReference>
<evidence type="ECO:0000313" key="9">
    <source>
        <dbReference type="EMBL" id="ETX13223.1"/>
    </source>
</evidence>
<keyword evidence="2" id="KW-1003">Cell membrane</keyword>
<gene>
    <name evidence="9" type="ORF">OCH239_12660</name>
</gene>
<dbReference type="EMBL" id="JALZ01000032">
    <property type="protein sequence ID" value="ETX13223.1"/>
    <property type="molecule type" value="Genomic_DNA"/>
</dbReference>
<dbReference type="GO" id="GO:0005886">
    <property type="term" value="C:plasma membrane"/>
    <property type="evidence" value="ECO:0007669"/>
    <property type="project" value="UniProtKB-SubCell"/>
</dbReference>
<evidence type="ECO:0000256" key="1">
    <source>
        <dbReference type="ARBA" id="ARBA00004651"/>
    </source>
</evidence>
<dbReference type="InterPro" id="IPR050445">
    <property type="entry name" value="Bact_polysacc_biosynth/exp"/>
</dbReference>
<keyword evidence="5 7" id="KW-0472">Membrane</keyword>
<dbReference type="OrthoDB" id="8114194at2"/>
<evidence type="ECO:0000256" key="4">
    <source>
        <dbReference type="ARBA" id="ARBA00022989"/>
    </source>
</evidence>
<dbReference type="AlphaFoldDB" id="X7EDL7"/>
<keyword evidence="10" id="KW-1185">Reference proteome</keyword>
<feature type="transmembrane region" description="Helical" evidence="7">
    <location>
        <begin position="421"/>
        <end position="441"/>
    </location>
</feature>
<evidence type="ECO:0000256" key="3">
    <source>
        <dbReference type="ARBA" id="ARBA00022692"/>
    </source>
</evidence>
<accession>X7EDL7</accession>
<dbReference type="eggNOG" id="COG3206">
    <property type="taxonomic scope" value="Bacteria"/>
</dbReference>
<feature type="coiled-coil region" evidence="6">
    <location>
        <begin position="325"/>
        <end position="383"/>
    </location>
</feature>
<comment type="caution">
    <text evidence="9">The sequence shown here is derived from an EMBL/GenBank/DDBJ whole genome shotgun (WGS) entry which is preliminary data.</text>
</comment>
<dbReference type="Proteomes" id="UP000022447">
    <property type="component" value="Unassembled WGS sequence"/>
</dbReference>
<sequence>MDLGFYARLLLRRLHYIILLTILGTVLGVTIALILPPRYVSEALLVVESQQIPDELASSTVRTEAIEQLQIIRQRILARDRLLDMANRFDLYTAAEDEALSPDDIVTDMRARISIETSGGGGPRAEPQATLVNVSFSASDAQRSALVANEIVSQILQANVEMRTTVSGQTLDFFQQEVDRLDQELAERSARVAQFQEDNRDALPESLEFRRNQLISQQERVAEIDRELEQLRDRKRSLETLYAETGSIGLQQSEAEMTPEARRLQGLREEYAANAAVMSDQNPRMQILTQRIDALEEVVAAQSGAATDGEASAEGEATSAFDVQIADIDNQIEFLEERRSELGTSMGELQRTIQATPNNAITLSGLERDLENVRQQYDRAVESRARAETGDTIEALSKGQRISVIENAIAPDAPNSPNRRVVAIAGFGGGLMAGLGLVLLLELLNTTVRRSSEIQQALDITPIATLSYMRTEEEIRRRRVLIAGAVIVAAAVIPAGLWAIDTYYQPLDLIVGNILNRLPDIPALTGSTSTGAS</sequence>
<feature type="coiled-coil region" evidence="6">
    <location>
        <begin position="171"/>
        <end position="241"/>
    </location>
</feature>
<feature type="domain" description="Polysaccharide chain length determinant N-terminal" evidence="8">
    <location>
        <begin position="1"/>
        <end position="73"/>
    </location>
</feature>
<evidence type="ECO:0000259" key="8">
    <source>
        <dbReference type="Pfam" id="PF02706"/>
    </source>
</evidence>
<reference evidence="9 10" key="1">
    <citation type="submission" date="2014-01" db="EMBL/GenBank/DDBJ databases">
        <title>Roseivivax halodurans JCM 10272 Genome Sequencing.</title>
        <authorList>
            <person name="Lai Q."/>
            <person name="Li G."/>
            <person name="Shao Z."/>
        </authorList>
    </citation>
    <scope>NUCLEOTIDE SEQUENCE [LARGE SCALE GENOMIC DNA]</scope>
    <source>
        <strain evidence="9 10">JCM 10272</strain>
    </source>
</reference>
<dbReference type="PANTHER" id="PTHR32309">
    <property type="entry name" value="TYROSINE-PROTEIN KINASE"/>
    <property type="match status" value="1"/>
</dbReference>
<feature type="transmembrane region" description="Helical" evidence="7">
    <location>
        <begin position="480"/>
        <end position="500"/>
    </location>
</feature>
<feature type="transmembrane region" description="Helical" evidence="7">
    <location>
        <begin position="16"/>
        <end position="35"/>
    </location>
</feature>